<accession>A0ACB9I0F1</accession>
<sequence length="177" mass="20110">MLSSHKTQQRKLGGFHEFVDVNEHDELKGGFSIAIFCLALQELPSKIQPVFKIIENGSYTEVVQKLEGEDCDVVAGDITITSNRTKYADFTIPYMSTEIYMLVPAVPKLNQSPRTVTEPFTVGLWFAILCACVVTGGIIGYMEFRKENPYFYNVPLHRAPLRIIWFPVWKIFNPEGT</sequence>
<reference evidence="2" key="1">
    <citation type="journal article" date="2022" name="Mol. Ecol. Resour.">
        <title>The genomes of chicory, endive, great burdock and yacon provide insights into Asteraceae palaeo-polyploidization history and plant inulin production.</title>
        <authorList>
            <person name="Fan W."/>
            <person name="Wang S."/>
            <person name="Wang H."/>
            <person name="Wang A."/>
            <person name="Jiang F."/>
            <person name="Liu H."/>
            <person name="Zhao H."/>
            <person name="Xu D."/>
            <person name="Zhang Y."/>
        </authorList>
    </citation>
    <scope>NUCLEOTIDE SEQUENCE [LARGE SCALE GENOMIC DNA]</scope>
    <source>
        <strain evidence="2">cv. Yunnan</strain>
    </source>
</reference>
<gene>
    <name evidence="1" type="ORF">L1987_29780</name>
</gene>
<keyword evidence="2" id="KW-1185">Reference proteome</keyword>
<name>A0ACB9I0F1_9ASTR</name>
<comment type="caution">
    <text evidence="1">The sequence shown here is derived from an EMBL/GenBank/DDBJ whole genome shotgun (WGS) entry which is preliminary data.</text>
</comment>
<dbReference type="EMBL" id="CM042027">
    <property type="protein sequence ID" value="KAI3801669.1"/>
    <property type="molecule type" value="Genomic_DNA"/>
</dbReference>
<proteinExistence type="predicted"/>
<protein>
    <submittedName>
        <fullName evidence="1">Uncharacterized protein</fullName>
    </submittedName>
</protein>
<evidence type="ECO:0000313" key="1">
    <source>
        <dbReference type="EMBL" id="KAI3801669.1"/>
    </source>
</evidence>
<dbReference type="Proteomes" id="UP001056120">
    <property type="component" value="Linkage Group LG10"/>
</dbReference>
<reference evidence="1 2" key="2">
    <citation type="journal article" date="2022" name="Mol. Ecol. Resour.">
        <title>The genomes of chicory, endive, great burdock and yacon provide insights into Asteraceae paleo-polyploidization history and plant inulin production.</title>
        <authorList>
            <person name="Fan W."/>
            <person name="Wang S."/>
            <person name="Wang H."/>
            <person name="Wang A."/>
            <person name="Jiang F."/>
            <person name="Liu H."/>
            <person name="Zhao H."/>
            <person name="Xu D."/>
            <person name="Zhang Y."/>
        </authorList>
    </citation>
    <scope>NUCLEOTIDE SEQUENCE [LARGE SCALE GENOMIC DNA]</scope>
    <source>
        <strain evidence="2">cv. Yunnan</strain>
        <tissue evidence="1">Leaves</tissue>
    </source>
</reference>
<organism evidence="1 2">
    <name type="scientific">Smallanthus sonchifolius</name>
    <dbReference type="NCBI Taxonomy" id="185202"/>
    <lineage>
        <taxon>Eukaryota</taxon>
        <taxon>Viridiplantae</taxon>
        <taxon>Streptophyta</taxon>
        <taxon>Embryophyta</taxon>
        <taxon>Tracheophyta</taxon>
        <taxon>Spermatophyta</taxon>
        <taxon>Magnoliopsida</taxon>
        <taxon>eudicotyledons</taxon>
        <taxon>Gunneridae</taxon>
        <taxon>Pentapetalae</taxon>
        <taxon>asterids</taxon>
        <taxon>campanulids</taxon>
        <taxon>Asterales</taxon>
        <taxon>Asteraceae</taxon>
        <taxon>Asteroideae</taxon>
        <taxon>Heliantheae alliance</taxon>
        <taxon>Millerieae</taxon>
        <taxon>Smallanthus</taxon>
    </lineage>
</organism>
<evidence type="ECO:0000313" key="2">
    <source>
        <dbReference type="Proteomes" id="UP001056120"/>
    </source>
</evidence>